<dbReference type="CDD" id="cd00293">
    <property type="entry name" value="USP-like"/>
    <property type="match status" value="1"/>
</dbReference>
<accession>A0A075QWD3</accession>
<comment type="similarity">
    <text evidence="1">Belongs to the universal stress protein A family.</text>
</comment>
<dbReference type="AlphaFoldDB" id="A0A075QWD3"/>
<dbReference type="PANTHER" id="PTHR46268">
    <property type="entry name" value="STRESS RESPONSE PROTEIN NHAX"/>
    <property type="match status" value="1"/>
</dbReference>
<evidence type="ECO:0000313" key="4">
    <source>
        <dbReference type="Proteomes" id="UP000005850"/>
    </source>
</evidence>
<dbReference type="Pfam" id="PF00582">
    <property type="entry name" value="Usp"/>
    <property type="match status" value="1"/>
</dbReference>
<dbReference type="HOGENOM" id="CLU_049301_16_2_9"/>
<sequence>MFDKMVIALDGSQLSPKVQEAAILFARENKSSLTFVHVVKELPAYVTSQLVFMVHDVQTEYLEEAKKYGQELLDQACKAAEKEGVQCEAILLQGDPANELLALVKEKNADLIMMGSRGLGDFKELMLGSVSHRITQLAPCPVFIIK</sequence>
<dbReference type="eggNOG" id="COG0589">
    <property type="taxonomic scope" value="Bacteria"/>
</dbReference>
<name>A0A075QWD3_BRELA</name>
<dbReference type="PANTHER" id="PTHR46268:SF6">
    <property type="entry name" value="UNIVERSAL STRESS PROTEIN UP12"/>
    <property type="match status" value="1"/>
</dbReference>
<dbReference type="SUPFAM" id="SSF52402">
    <property type="entry name" value="Adenine nucleotide alpha hydrolases-like"/>
    <property type="match status" value="1"/>
</dbReference>
<dbReference type="PRINTS" id="PR01438">
    <property type="entry name" value="UNVRSLSTRESS"/>
</dbReference>
<dbReference type="InterPro" id="IPR006016">
    <property type="entry name" value="UspA"/>
</dbReference>
<proteinExistence type="inferred from homology"/>
<dbReference type="EMBL" id="CP007806">
    <property type="protein sequence ID" value="AIG24727.1"/>
    <property type="molecule type" value="Genomic_DNA"/>
</dbReference>
<keyword evidence="4" id="KW-1185">Reference proteome</keyword>
<dbReference type="STRING" id="1042163.BRLA_c003320"/>
<dbReference type="KEGG" id="blr:BRLA_c003320"/>
<reference evidence="3 4" key="1">
    <citation type="journal article" date="2011" name="J. Bacteriol.">
        <title>Genome sequence of Brevibacillus laterosporus LMG 15441, a pathogen of invertebrates.</title>
        <authorList>
            <person name="Djukic M."/>
            <person name="Poehlein A."/>
            <person name="Thurmer A."/>
            <person name="Daniel R."/>
        </authorList>
    </citation>
    <scope>NUCLEOTIDE SEQUENCE [LARGE SCALE GENOMIC DNA]</scope>
    <source>
        <strain evidence="3 4">LMG 15441</strain>
    </source>
</reference>
<dbReference type="Proteomes" id="UP000005850">
    <property type="component" value="Chromosome"/>
</dbReference>
<dbReference type="InterPro" id="IPR014729">
    <property type="entry name" value="Rossmann-like_a/b/a_fold"/>
</dbReference>
<protein>
    <submittedName>
        <fullName evidence="3">Putative universal stress protein</fullName>
    </submittedName>
</protein>
<evidence type="ECO:0000259" key="2">
    <source>
        <dbReference type="Pfam" id="PF00582"/>
    </source>
</evidence>
<evidence type="ECO:0000313" key="3">
    <source>
        <dbReference type="EMBL" id="AIG24727.1"/>
    </source>
</evidence>
<dbReference type="InterPro" id="IPR006015">
    <property type="entry name" value="Universal_stress_UspA"/>
</dbReference>
<evidence type="ECO:0000256" key="1">
    <source>
        <dbReference type="ARBA" id="ARBA00008791"/>
    </source>
</evidence>
<dbReference type="Gene3D" id="3.40.50.620">
    <property type="entry name" value="HUPs"/>
    <property type="match status" value="1"/>
</dbReference>
<gene>
    <name evidence="3" type="ORF">BRLA_c003320</name>
</gene>
<feature type="domain" description="UspA" evidence="2">
    <location>
        <begin position="1"/>
        <end position="146"/>
    </location>
</feature>
<organism evidence="3 4">
    <name type="scientific">Brevibacillus laterosporus LMG 15441</name>
    <dbReference type="NCBI Taxonomy" id="1042163"/>
    <lineage>
        <taxon>Bacteria</taxon>
        <taxon>Bacillati</taxon>
        <taxon>Bacillota</taxon>
        <taxon>Bacilli</taxon>
        <taxon>Bacillales</taxon>
        <taxon>Paenibacillaceae</taxon>
        <taxon>Brevibacillus</taxon>
    </lineage>
</organism>